<dbReference type="HOGENOM" id="CLU_051096_3_0_2"/>
<protein>
    <submittedName>
        <fullName evidence="5">Biotin--acetyl-CoA-carboxylase ligase (BirA)</fullName>
        <ecNumber evidence="5">6.3.4.15</ecNumber>
    </submittedName>
</protein>
<dbReference type="Gene3D" id="3.30.930.10">
    <property type="entry name" value="Bira Bifunctional Protein, Domain 2"/>
    <property type="match status" value="1"/>
</dbReference>
<dbReference type="EC" id="6.3.4.15" evidence="5"/>
<evidence type="ECO:0000256" key="1">
    <source>
        <dbReference type="ARBA" id="ARBA00022598"/>
    </source>
</evidence>
<dbReference type="InterPro" id="IPR008988">
    <property type="entry name" value="Transcriptional_repressor_C"/>
</dbReference>
<dbReference type="NCBIfam" id="TIGR00121">
    <property type="entry name" value="birA_ligase"/>
    <property type="match status" value="1"/>
</dbReference>
<dbReference type="CDD" id="cd16442">
    <property type="entry name" value="BPL"/>
    <property type="match status" value="1"/>
</dbReference>
<dbReference type="NCBIfam" id="NF006206">
    <property type="entry name" value="PRK08330.1"/>
    <property type="match status" value="1"/>
</dbReference>
<dbReference type="PaxDb" id="593117-TGAM_1755"/>
<dbReference type="InterPro" id="IPR003142">
    <property type="entry name" value="BPL_C"/>
</dbReference>
<proteinExistence type="predicted"/>
<organism evidence="5 6">
    <name type="scientific">Thermococcus gammatolerans (strain DSM 15229 / JCM 11827 / EJ3)</name>
    <dbReference type="NCBI Taxonomy" id="593117"/>
    <lineage>
        <taxon>Archaea</taxon>
        <taxon>Methanobacteriati</taxon>
        <taxon>Methanobacteriota</taxon>
        <taxon>Thermococci</taxon>
        <taxon>Thermococcales</taxon>
        <taxon>Thermococcaceae</taxon>
        <taxon>Thermococcus</taxon>
    </lineage>
</organism>
<feature type="domain" description="BPL/LPL catalytic" evidence="4">
    <location>
        <begin position="1"/>
        <end position="171"/>
    </location>
</feature>
<dbReference type="InterPro" id="IPR045864">
    <property type="entry name" value="aa-tRNA-synth_II/BPL/LPL"/>
</dbReference>
<sequence length="237" mass="26142">MEWNIITLDEVDSTNEYARRIAPTAPEGTVVVAKRQTAGRGRKGRRWASPEGGLWMTVILKPKSGPEHVTKLVFVGALAVLDTLHEYGIRGELKWPNDVLVDGKKIAGILSECRLNHFALLGIGLNVNNEIPDELRESAVSMKEVLGRAIDLEEVLNRVLRNLSRWYGLFRNGRHGEILKAVKGSSAVLGKRVRIIEDGEIIAEGIAVDIDNSGALILKGEENTVRVLYGDVSLRFS</sequence>
<dbReference type="PANTHER" id="PTHR12835:SF5">
    <property type="entry name" value="BIOTIN--PROTEIN LIGASE"/>
    <property type="match status" value="1"/>
</dbReference>
<dbReference type="GeneID" id="7987474"/>
<dbReference type="RefSeq" id="WP_015859366.1">
    <property type="nucleotide sequence ID" value="NC_012804.1"/>
</dbReference>
<dbReference type="Pfam" id="PF03099">
    <property type="entry name" value="BPL_LplA_LipB"/>
    <property type="match status" value="1"/>
</dbReference>
<name>C5A1I8_THEGJ</name>
<keyword evidence="2" id="KW-0547">Nucleotide-binding</keyword>
<dbReference type="OrthoDB" id="46252at2157"/>
<keyword evidence="1 5" id="KW-0436">Ligase</keyword>
<evidence type="ECO:0000313" key="5">
    <source>
        <dbReference type="EMBL" id="ACS34257.1"/>
    </source>
</evidence>
<dbReference type="PATRIC" id="fig|593117.10.peg.1763"/>
<reference evidence="5 6" key="1">
    <citation type="journal article" date="2007" name="Genome Biol.">
        <title>Genome analysis and genome-wide proteomics of Thermococcus gammatolerans, the most radioresistant organism known amongst the Archaea.</title>
        <authorList>
            <person name="Zivanovic Y."/>
            <person name="Armengaud J."/>
            <person name="Lagorce A."/>
            <person name="Leplat C."/>
            <person name="Guerin P."/>
            <person name="Dutertre M."/>
            <person name="Anthouard V."/>
            <person name="Forterre P."/>
            <person name="Wincker P."/>
            <person name="Confalonieri F."/>
        </authorList>
    </citation>
    <scope>NUCLEOTIDE SEQUENCE [LARGE SCALE GENOMIC DNA]</scope>
    <source>
        <strain evidence="6">DSM 15229 / JCM 11827 / EJ3</strain>
    </source>
</reference>
<gene>
    <name evidence="5" type="primary">birA-1</name>
    <name evidence="5" type="ordered locus">TGAM_1755</name>
</gene>
<dbReference type="STRING" id="593117.TGAM_1755"/>
<dbReference type="InterPro" id="IPR004408">
    <property type="entry name" value="Biotin_CoA_COase_ligase"/>
</dbReference>
<dbReference type="PANTHER" id="PTHR12835">
    <property type="entry name" value="BIOTIN PROTEIN LIGASE"/>
    <property type="match status" value="1"/>
</dbReference>
<dbReference type="PROSITE" id="PS51733">
    <property type="entry name" value="BPL_LPL_CATALYTIC"/>
    <property type="match status" value="1"/>
</dbReference>
<evidence type="ECO:0000313" key="6">
    <source>
        <dbReference type="Proteomes" id="UP000001488"/>
    </source>
</evidence>
<dbReference type="Gene3D" id="2.30.30.100">
    <property type="match status" value="1"/>
</dbReference>
<evidence type="ECO:0000256" key="3">
    <source>
        <dbReference type="ARBA" id="ARBA00022840"/>
    </source>
</evidence>
<dbReference type="GO" id="GO:0004077">
    <property type="term" value="F:biotin--[biotin carboxyl-carrier protein] ligase activity"/>
    <property type="evidence" value="ECO:0007669"/>
    <property type="project" value="UniProtKB-EC"/>
</dbReference>
<dbReference type="KEGG" id="tga:TGAM_1755"/>
<dbReference type="eggNOG" id="arCOG01940">
    <property type="taxonomic scope" value="Archaea"/>
</dbReference>
<dbReference type="Proteomes" id="UP000001488">
    <property type="component" value="Chromosome"/>
</dbReference>
<dbReference type="InterPro" id="IPR004143">
    <property type="entry name" value="BPL_LPL_catalytic"/>
</dbReference>
<dbReference type="Pfam" id="PF02237">
    <property type="entry name" value="BPL_C"/>
    <property type="match status" value="1"/>
</dbReference>
<dbReference type="AlphaFoldDB" id="C5A1I8"/>
<dbReference type="EMBL" id="CP001398">
    <property type="protein sequence ID" value="ACS34257.1"/>
    <property type="molecule type" value="Genomic_DNA"/>
</dbReference>
<dbReference type="GO" id="GO:0005737">
    <property type="term" value="C:cytoplasm"/>
    <property type="evidence" value="ECO:0007669"/>
    <property type="project" value="TreeGrafter"/>
</dbReference>
<accession>C5A1I8</accession>
<dbReference type="SUPFAM" id="SSF50037">
    <property type="entry name" value="C-terminal domain of transcriptional repressors"/>
    <property type="match status" value="1"/>
</dbReference>
<keyword evidence="6" id="KW-1185">Reference proteome</keyword>
<dbReference type="GO" id="GO:0005524">
    <property type="term" value="F:ATP binding"/>
    <property type="evidence" value="ECO:0007669"/>
    <property type="project" value="UniProtKB-KW"/>
</dbReference>
<dbReference type="SUPFAM" id="SSF55681">
    <property type="entry name" value="Class II aaRS and biotin synthetases"/>
    <property type="match status" value="1"/>
</dbReference>
<evidence type="ECO:0000259" key="4">
    <source>
        <dbReference type="PROSITE" id="PS51733"/>
    </source>
</evidence>
<keyword evidence="3" id="KW-0067">ATP-binding</keyword>
<evidence type="ECO:0000256" key="2">
    <source>
        <dbReference type="ARBA" id="ARBA00022741"/>
    </source>
</evidence>